<dbReference type="EMBL" id="MU001643">
    <property type="protein sequence ID" value="KAF2478678.1"/>
    <property type="molecule type" value="Genomic_DNA"/>
</dbReference>
<dbReference type="GeneID" id="54476778"/>
<feature type="region of interest" description="Disordered" evidence="7">
    <location>
        <begin position="1250"/>
        <end position="1290"/>
    </location>
</feature>
<evidence type="ECO:0000313" key="9">
    <source>
        <dbReference type="EMBL" id="KAF2478678.1"/>
    </source>
</evidence>
<feature type="compositionally biased region" description="Low complexity" evidence="7">
    <location>
        <begin position="1257"/>
        <end position="1276"/>
    </location>
</feature>
<comment type="subcellular location">
    <subcellularLocation>
        <location evidence="1">Cytoplasm</location>
        <location evidence="1">P-body</location>
    </subcellularLocation>
</comment>
<keyword evidence="6" id="KW-0175">Coiled coil</keyword>
<feature type="region of interest" description="Disordered" evidence="7">
    <location>
        <begin position="16"/>
        <end position="82"/>
    </location>
</feature>
<feature type="coiled-coil region" evidence="6">
    <location>
        <begin position="1196"/>
        <end position="1223"/>
    </location>
</feature>
<feature type="compositionally biased region" description="Polar residues" evidence="7">
    <location>
        <begin position="920"/>
        <end position="932"/>
    </location>
</feature>
<evidence type="ECO:0000256" key="6">
    <source>
        <dbReference type="SAM" id="Coils"/>
    </source>
</evidence>
<dbReference type="SUPFAM" id="SSF50978">
    <property type="entry name" value="WD40 repeat-like"/>
    <property type="match status" value="1"/>
</dbReference>
<feature type="region of interest" description="Disordered" evidence="7">
    <location>
        <begin position="108"/>
        <end position="173"/>
    </location>
</feature>
<dbReference type="PANTHER" id="PTHR15598:SF5">
    <property type="entry name" value="ENHANCER OF MRNA-DECAPPING PROTEIN 4"/>
    <property type="match status" value="1"/>
</dbReference>
<feature type="domain" description="EDC4-like protein pdc1 beta-propeller" evidence="8">
    <location>
        <begin position="574"/>
        <end position="804"/>
    </location>
</feature>
<dbReference type="InterPro" id="IPR045152">
    <property type="entry name" value="EDC4-like"/>
</dbReference>
<dbReference type="InterPro" id="IPR036322">
    <property type="entry name" value="WD40_repeat_dom_sf"/>
</dbReference>
<organism evidence="9 10">
    <name type="scientific">Neohortaea acidophila</name>
    <dbReference type="NCBI Taxonomy" id="245834"/>
    <lineage>
        <taxon>Eukaryota</taxon>
        <taxon>Fungi</taxon>
        <taxon>Dikarya</taxon>
        <taxon>Ascomycota</taxon>
        <taxon>Pezizomycotina</taxon>
        <taxon>Dothideomycetes</taxon>
        <taxon>Dothideomycetidae</taxon>
        <taxon>Mycosphaerellales</taxon>
        <taxon>Teratosphaeriaceae</taxon>
        <taxon>Neohortaea</taxon>
    </lineage>
</organism>
<name>A0A6A6PFB8_9PEZI</name>
<feature type="compositionally biased region" description="Polar residues" evidence="7">
    <location>
        <begin position="140"/>
        <end position="156"/>
    </location>
</feature>
<dbReference type="Pfam" id="PF24106">
    <property type="entry name" value="Beta-prop_EDC4L"/>
    <property type="match status" value="1"/>
</dbReference>
<evidence type="ECO:0000259" key="8">
    <source>
        <dbReference type="Pfam" id="PF24106"/>
    </source>
</evidence>
<dbReference type="RefSeq" id="XP_033585248.1">
    <property type="nucleotide sequence ID" value="XM_033735776.1"/>
</dbReference>
<feature type="compositionally biased region" description="Low complexity" evidence="7">
    <location>
        <begin position="16"/>
        <end position="28"/>
    </location>
</feature>
<dbReference type="GO" id="GO:0031087">
    <property type="term" value="P:deadenylation-independent decapping of nuclear-transcribed mRNA"/>
    <property type="evidence" value="ECO:0007669"/>
    <property type="project" value="InterPro"/>
</dbReference>
<feature type="region of interest" description="Disordered" evidence="7">
    <location>
        <begin position="363"/>
        <end position="416"/>
    </location>
</feature>
<sequence length="1430" mass="154795">MAPPNELQELFNRLKASSAESQPQPQSSIWAQSEQPAYRQPSVSSPIFSPPIHTPNPIHSSNVMSPVNPASNTGTPAPDQTRTNNLLNLLKFNNQGSQSGPMANLQNVGGLRSSSTGLGASEGAAHARPVSAQDMMASFQRKSSSQNVLPSTTTSGGAEKVETTTTQPGSSKDFLLNLLTKPKEAKPTLFAGQEVVDHKALEQAKAVPSVEQLTTGLAAINVQSPVQTRVSREPTPVRQFGTAESTPTPFEAPQPSKASKFSYVNPFDQLHASSPLNASPRPASTKVESNKIEILKHDRDPSSTSNDGFDASSAPPAAKRGKVASEQGSLATAELEKAQSVSEALKGVGERVDKQVEQALAQASAQEKAAPAVHVESAKTGDNAADDEVAIKQEPADDDAGISSWESAEDDAAEATQESAVEVYNFPMRPFVAIHVKEVDELRPIPQDHFMSIAKLHKGFDQIDRCLVTASQSHIIYAQSATKKDNGGFRIIRQDTGDHKQVFRSSGERISNVQICSSATPGDDIEAVLGTGVDGSVFWTTLAKSRGELFADDDVEIQGLMMPPVSTPEEQASGSQIKTRAKMSSRHPEYFAISRGKHIYLVAPEIAKARAYLDPQTRRVNSEKYFAEHGLKITTGKACKDFCFSEDDTMIISLNKSGSLEFWDIRELTTRASDFSQGPHDPLELTEPTWTLHAAASGSKPEEKASVSSVTLIDKERPTSRAIALRYVLIGFKQNHILQLWDLALGKAVQEIRLPHEKDSDGICSLTYHPRSGIVAIGHPTRNSIYFIHLSAPKYTIAAMEQAKYVSLLAREDSTVLRPDSTAIMSGLREFSFAKIGQVRSLDMLAHPIENAAGEKDDEDATLFELYIYHSKGVVGMSVKKQDLGWDKDSKMVRPMDAVKEKRVEVKELVLPPAKPQAPSEISSTAEGTPSKTLARAKKQESGKVSTPSSTTKVEVARREPAPSPAPVTNGSSAKAPVASKPVLDAPVLSPTRAVVPPPASPNSYALAAQRAKSPTQAAQTAVKAANTSTAATTTVAPPSTNDADLRISLDKQFDSLYQRLEGDRRVQDAAGAAKQDAVLRLVSSTLTENVEKSLTRIVNQSMIKEIVPSITDSVHKTVEKKLAETLPKELNSHLSKEVKAALPHAIQQSLKDPHVHNAISTQVAQKVQQQVSQFLQQSLPNLATQAAQKMVSDLDAQTQQKLQQAEARRQQDNAKIQELSNLVQGLARMVQNMSESQAAFQEQILKMQRPGSREGTITQTQHQQQSSAPSTSSVPEPQPQPQPQKTVEEKEVDDITNLLMTGQYDDATVAWLQSPRQAALFDSIFVRVNPRYLEKVAPLIALSVSAAVTTSFDSHVHQRLDWLAATLDVVEIEDADIKELAPKLMDVLSQRLQGAYMNLSETGGGDGPGILKRIAELNRRVVEIGRVAG</sequence>
<keyword evidence="4" id="KW-0853">WD repeat</keyword>
<feature type="region of interest" description="Disordered" evidence="7">
    <location>
        <begin position="271"/>
        <end position="290"/>
    </location>
</feature>
<feature type="region of interest" description="Disordered" evidence="7">
    <location>
        <begin position="994"/>
        <end position="1013"/>
    </location>
</feature>
<dbReference type="PANTHER" id="PTHR15598">
    <property type="entry name" value="ENHANCER OF MRNA-DECAPPING PROTEIN 4"/>
    <property type="match status" value="1"/>
</dbReference>
<feature type="compositionally biased region" description="Polar residues" evidence="7">
    <location>
        <begin position="108"/>
        <end position="118"/>
    </location>
</feature>
<feature type="compositionally biased region" description="Polar residues" evidence="7">
    <location>
        <begin position="943"/>
        <end position="953"/>
    </location>
</feature>
<dbReference type="GO" id="GO:0000932">
    <property type="term" value="C:P-body"/>
    <property type="evidence" value="ECO:0007669"/>
    <property type="project" value="UniProtKB-SubCell"/>
</dbReference>
<evidence type="ECO:0000256" key="3">
    <source>
        <dbReference type="ARBA" id="ARBA00022490"/>
    </source>
</evidence>
<dbReference type="InterPro" id="IPR055393">
    <property type="entry name" value="Beta-prop_EDC4L"/>
</dbReference>
<feature type="compositionally biased region" description="Low complexity" evidence="7">
    <location>
        <begin position="363"/>
        <end position="372"/>
    </location>
</feature>
<proteinExistence type="inferred from homology"/>
<reference evidence="9" key="1">
    <citation type="journal article" date="2020" name="Stud. Mycol.">
        <title>101 Dothideomycetes genomes: a test case for predicting lifestyles and emergence of pathogens.</title>
        <authorList>
            <person name="Haridas S."/>
            <person name="Albert R."/>
            <person name="Binder M."/>
            <person name="Bloem J."/>
            <person name="Labutti K."/>
            <person name="Salamov A."/>
            <person name="Andreopoulos B."/>
            <person name="Baker S."/>
            <person name="Barry K."/>
            <person name="Bills G."/>
            <person name="Bluhm B."/>
            <person name="Cannon C."/>
            <person name="Castanera R."/>
            <person name="Culley D."/>
            <person name="Daum C."/>
            <person name="Ezra D."/>
            <person name="Gonzalez J."/>
            <person name="Henrissat B."/>
            <person name="Kuo A."/>
            <person name="Liang C."/>
            <person name="Lipzen A."/>
            <person name="Lutzoni F."/>
            <person name="Magnuson J."/>
            <person name="Mondo S."/>
            <person name="Nolan M."/>
            <person name="Ohm R."/>
            <person name="Pangilinan J."/>
            <person name="Park H.-J."/>
            <person name="Ramirez L."/>
            <person name="Alfaro M."/>
            <person name="Sun H."/>
            <person name="Tritt A."/>
            <person name="Yoshinaga Y."/>
            <person name="Zwiers L.-H."/>
            <person name="Turgeon B."/>
            <person name="Goodwin S."/>
            <person name="Spatafora J."/>
            <person name="Crous P."/>
            <person name="Grigoriev I."/>
        </authorList>
    </citation>
    <scope>NUCLEOTIDE SEQUENCE</scope>
    <source>
        <strain evidence="9">CBS 113389</strain>
    </source>
</reference>
<dbReference type="Proteomes" id="UP000799767">
    <property type="component" value="Unassembled WGS sequence"/>
</dbReference>
<evidence type="ECO:0000256" key="2">
    <source>
        <dbReference type="ARBA" id="ARBA00009639"/>
    </source>
</evidence>
<gene>
    <name evidence="9" type="ORF">BDY17DRAFT_313959</name>
</gene>
<dbReference type="OrthoDB" id="21128at2759"/>
<accession>A0A6A6PFB8</accession>
<protein>
    <recommendedName>
        <fullName evidence="8">EDC4-like protein pdc1 beta-propeller domain-containing protein</fullName>
    </recommendedName>
</protein>
<feature type="region of interest" description="Disordered" evidence="7">
    <location>
        <begin position="296"/>
        <end position="335"/>
    </location>
</feature>
<dbReference type="Gene3D" id="2.130.10.10">
    <property type="entry name" value="YVTN repeat-like/Quinoprotein amine dehydrogenase"/>
    <property type="match status" value="1"/>
</dbReference>
<dbReference type="InterPro" id="IPR015943">
    <property type="entry name" value="WD40/YVTN_repeat-like_dom_sf"/>
</dbReference>
<comment type="similarity">
    <text evidence="2">Belongs to the WD repeat EDC4 family.</text>
</comment>
<keyword evidence="10" id="KW-1185">Reference proteome</keyword>
<evidence type="ECO:0000256" key="4">
    <source>
        <dbReference type="ARBA" id="ARBA00022574"/>
    </source>
</evidence>
<keyword evidence="5" id="KW-0677">Repeat</keyword>
<keyword evidence="3" id="KW-0963">Cytoplasm</keyword>
<evidence type="ECO:0000313" key="10">
    <source>
        <dbReference type="Proteomes" id="UP000799767"/>
    </source>
</evidence>
<feature type="region of interest" description="Disordered" evidence="7">
    <location>
        <begin position="227"/>
        <end position="260"/>
    </location>
</feature>
<evidence type="ECO:0000256" key="7">
    <source>
        <dbReference type="SAM" id="MobiDB-lite"/>
    </source>
</evidence>
<evidence type="ECO:0000256" key="1">
    <source>
        <dbReference type="ARBA" id="ARBA00004201"/>
    </source>
</evidence>
<feature type="region of interest" description="Disordered" evidence="7">
    <location>
        <begin position="910"/>
        <end position="979"/>
    </location>
</feature>
<evidence type="ECO:0000256" key="5">
    <source>
        <dbReference type="ARBA" id="ARBA00022737"/>
    </source>
</evidence>
<feature type="compositionally biased region" description="Polar residues" evidence="7">
    <location>
        <begin position="57"/>
        <end position="82"/>
    </location>
</feature>